<comment type="caution">
    <text evidence="1">The sequence shown here is derived from an EMBL/GenBank/DDBJ whole genome shotgun (WGS) entry which is preliminary data.</text>
</comment>
<keyword evidence="2" id="KW-1185">Reference proteome</keyword>
<organism evidence="1 2">
    <name type="scientific">Gigaspora margarita</name>
    <dbReference type="NCBI Taxonomy" id="4874"/>
    <lineage>
        <taxon>Eukaryota</taxon>
        <taxon>Fungi</taxon>
        <taxon>Fungi incertae sedis</taxon>
        <taxon>Mucoromycota</taxon>
        <taxon>Glomeromycotina</taxon>
        <taxon>Glomeromycetes</taxon>
        <taxon>Diversisporales</taxon>
        <taxon>Gigasporaceae</taxon>
        <taxon>Gigaspora</taxon>
    </lineage>
</organism>
<feature type="non-terminal residue" evidence="1">
    <location>
        <position position="260"/>
    </location>
</feature>
<accession>A0ABN7WS12</accession>
<dbReference type="Proteomes" id="UP000789901">
    <property type="component" value="Unassembled WGS sequence"/>
</dbReference>
<gene>
    <name evidence="1" type="ORF">GMARGA_LOCUS34424</name>
</gene>
<evidence type="ECO:0000313" key="2">
    <source>
        <dbReference type="Proteomes" id="UP000789901"/>
    </source>
</evidence>
<protein>
    <submittedName>
        <fullName evidence="1">4286_t:CDS:1</fullName>
    </submittedName>
</protein>
<proteinExistence type="predicted"/>
<sequence>MSEKDKEDREEQYQRTGEIPKCQLCKKHHWRYKTDTYKQCYKLKQLVEKYKELEDKGVVCSSDQEIHFPKYLNSDSKQNLDHSQKKWNRYKDPKYKKHCRCDYQIHEKIYDKLPQEIVGPWQFDSSSGKLTSLKKLARALSKGKEICKKSINREYIDKYSNQKVDLLNLAEKDDCIIKQRNKKPIAIVSKFNIFNSQDLFDNIFTGTKTYNREKRIKLHRRFSKSLAYTHGYMIRFTGQYLNRRVFFSIVSLENQKNHQP</sequence>
<evidence type="ECO:0000313" key="1">
    <source>
        <dbReference type="EMBL" id="CAG8839376.1"/>
    </source>
</evidence>
<name>A0ABN7WS12_GIGMA</name>
<reference evidence="1 2" key="1">
    <citation type="submission" date="2021-06" db="EMBL/GenBank/DDBJ databases">
        <authorList>
            <person name="Kallberg Y."/>
            <person name="Tangrot J."/>
            <person name="Rosling A."/>
        </authorList>
    </citation>
    <scope>NUCLEOTIDE SEQUENCE [LARGE SCALE GENOMIC DNA]</scope>
    <source>
        <strain evidence="1 2">120-4 pot B 10/14</strain>
    </source>
</reference>
<dbReference type="EMBL" id="CAJVQB010060308">
    <property type="protein sequence ID" value="CAG8839376.1"/>
    <property type="molecule type" value="Genomic_DNA"/>
</dbReference>